<feature type="signal peptide" evidence="4">
    <location>
        <begin position="1"/>
        <end position="20"/>
    </location>
</feature>
<feature type="domain" description="Solute-binding protein family 3/N-terminal" evidence="5">
    <location>
        <begin position="51"/>
        <end position="297"/>
    </location>
</feature>
<dbReference type="CDD" id="cd01071">
    <property type="entry name" value="PBP2_PhnD_like"/>
    <property type="match status" value="1"/>
</dbReference>
<protein>
    <submittedName>
        <fullName evidence="8">Phosphate/phosphite/phosphonate ABC transporter substrate-binding protein</fullName>
    </submittedName>
</protein>
<comment type="caution">
    <text evidence="8">The sequence shown here is derived from an EMBL/GenBank/DDBJ whole genome shotgun (WGS) entry which is preliminary data.</text>
</comment>
<evidence type="ECO:0000313" key="6">
    <source>
        <dbReference type="EMBL" id="NMK53700.1"/>
    </source>
</evidence>
<evidence type="ECO:0000313" key="9">
    <source>
        <dbReference type="Proteomes" id="UP000291949"/>
    </source>
</evidence>
<dbReference type="SMART" id="SM00062">
    <property type="entry name" value="PBPb"/>
    <property type="match status" value="1"/>
</dbReference>
<organism evidence="8 9">
    <name type="scientific">Staphylococcus capitis</name>
    <dbReference type="NCBI Taxonomy" id="29388"/>
    <lineage>
        <taxon>Bacteria</taxon>
        <taxon>Bacillati</taxon>
        <taxon>Bacillota</taxon>
        <taxon>Bacilli</taxon>
        <taxon>Bacillales</taxon>
        <taxon>Staphylococcaceae</taxon>
        <taxon>Staphylococcus</taxon>
    </lineage>
</organism>
<feature type="compositionally biased region" description="Low complexity" evidence="3">
    <location>
        <begin position="35"/>
        <end position="46"/>
    </location>
</feature>
<sequence>MKNLKFLVVLVLSVVIFAAACGNSSSLDNNKKSSDSGSDSGSSSGDYKPKELTVQFVPSQNADKLEAKAKPLEKLLSDKLGIPVKVSVSTNYNTIVEAMKSKKVDVGFLPPTAYTLAHDQKAADLLLQAQRYGVNKDGSSNKKLVDDYKSEILVKKNSGIKSLKDLKGKKIALQDVTSTAGYTFPLATLKKETGINATKDMKIVNVKGHDQAVISLLNGDVDAAAVFQDARTIVKKDQPNVFKDTKILKLTESIPNDTISVRPDMDKKFQEKLKKAFKDIAKSKKGHKIISEVYSHEGYTDTKDSNFDIVRKYEKEVQDMK</sequence>
<evidence type="ECO:0000256" key="2">
    <source>
        <dbReference type="ARBA" id="ARBA00022729"/>
    </source>
</evidence>
<dbReference type="PROSITE" id="PS51257">
    <property type="entry name" value="PROKAR_LIPOPROTEIN"/>
    <property type="match status" value="1"/>
</dbReference>
<evidence type="ECO:0000259" key="5">
    <source>
        <dbReference type="SMART" id="SM00062"/>
    </source>
</evidence>
<feature type="region of interest" description="Disordered" evidence="3">
    <location>
        <begin position="27"/>
        <end position="49"/>
    </location>
</feature>
<comment type="similarity">
    <text evidence="1">Belongs to the phosphate/phosphite/phosphonate binding protein family.</text>
</comment>
<evidence type="ECO:0000313" key="11">
    <source>
        <dbReference type="Proteomes" id="UP000550736"/>
    </source>
</evidence>
<dbReference type="GO" id="GO:0055085">
    <property type="term" value="P:transmembrane transport"/>
    <property type="evidence" value="ECO:0007669"/>
    <property type="project" value="InterPro"/>
</dbReference>
<dbReference type="EMBL" id="SCHC01000002">
    <property type="protein sequence ID" value="TBW76946.1"/>
    <property type="molecule type" value="Genomic_DNA"/>
</dbReference>
<dbReference type="SUPFAM" id="SSF53850">
    <property type="entry name" value="Periplasmic binding protein-like II"/>
    <property type="match status" value="1"/>
</dbReference>
<dbReference type="EMBL" id="JABBLX010000003">
    <property type="protein sequence ID" value="NMK96963.1"/>
    <property type="molecule type" value="Genomic_DNA"/>
</dbReference>
<evidence type="ECO:0000313" key="7">
    <source>
        <dbReference type="EMBL" id="NMK96963.1"/>
    </source>
</evidence>
<dbReference type="NCBIfam" id="TIGR01098">
    <property type="entry name" value="3A0109s03R"/>
    <property type="match status" value="1"/>
</dbReference>
<name>A0A7Z7YWC2_STACP</name>
<dbReference type="GO" id="GO:0043190">
    <property type="term" value="C:ATP-binding cassette (ABC) transporter complex"/>
    <property type="evidence" value="ECO:0007669"/>
    <property type="project" value="InterPro"/>
</dbReference>
<feature type="chain" id="PRO_5044662717" evidence="4">
    <location>
        <begin position="21"/>
        <end position="321"/>
    </location>
</feature>
<keyword evidence="2 4" id="KW-0732">Signal</keyword>
<proteinExistence type="inferred from homology"/>
<dbReference type="AlphaFoldDB" id="A0A7Z7YWC2"/>
<dbReference type="Proteomes" id="UP000550736">
    <property type="component" value="Unassembled WGS sequence"/>
</dbReference>
<reference evidence="10 11" key="2">
    <citation type="submission" date="2020-04" db="EMBL/GenBank/DDBJ databases">
        <title>The Epidemiology and Molecular Characteristics of Linezolid-Resistant Staphylococcus capitis in Huashan Hospital, Shanghai.</title>
        <authorList>
            <person name="Ding L."/>
            <person name="Li P."/>
            <person name="Yang Y."/>
            <person name="Lin D."/>
            <person name="Xu X."/>
        </authorList>
    </citation>
    <scope>NUCLEOTIDE SEQUENCE [LARGE SCALE GENOMIC DNA]</scope>
    <source>
        <strain evidence="7 11">12-86</strain>
        <strain evidence="6 10">17-84</strain>
    </source>
</reference>
<evidence type="ECO:0000313" key="8">
    <source>
        <dbReference type="EMBL" id="TBW76946.1"/>
    </source>
</evidence>
<dbReference type="InterPro" id="IPR001638">
    <property type="entry name" value="Solute-binding_3/MltF_N"/>
</dbReference>
<gene>
    <name evidence="8" type="primary">phnD</name>
    <name evidence="8" type="ORF">EQ811_08795</name>
    <name evidence="7" type="ORF">HHM13_02450</name>
    <name evidence="6" type="ORF">HHM24_02895</name>
</gene>
<dbReference type="Gene3D" id="3.40.190.10">
    <property type="entry name" value="Periplasmic binding protein-like II"/>
    <property type="match status" value="2"/>
</dbReference>
<dbReference type="Proteomes" id="UP000538955">
    <property type="component" value="Unassembled WGS sequence"/>
</dbReference>
<dbReference type="EMBL" id="JABBMI010000034">
    <property type="protein sequence ID" value="NMK53700.1"/>
    <property type="molecule type" value="Genomic_DNA"/>
</dbReference>
<dbReference type="Pfam" id="PF12974">
    <property type="entry name" value="Phosphonate-bd"/>
    <property type="match status" value="1"/>
</dbReference>
<evidence type="ECO:0000313" key="10">
    <source>
        <dbReference type="Proteomes" id="UP000538955"/>
    </source>
</evidence>
<evidence type="ECO:0000256" key="3">
    <source>
        <dbReference type="SAM" id="MobiDB-lite"/>
    </source>
</evidence>
<keyword evidence="10" id="KW-1185">Reference proteome</keyword>
<dbReference type="PANTHER" id="PTHR35841">
    <property type="entry name" value="PHOSPHONATES-BINDING PERIPLASMIC PROTEIN"/>
    <property type="match status" value="1"/>
</dbReference>
<accession>A0A7Z7YWC2</accession>
<evidence type="ECO:0000256" key="4">
    <source>
        <dbReference type="SAM" id="SignalP"/>
    </source>
</evidence>
<dbReference type="RefSeq" id="WP_030058895.1">
    <property type="nucleotide sequence ID" value="NZ_AP014956.1"/>
</dbReference>
<evidence type="ECO:0000256" key="1">
    <source>
        <dbReference type="ARBA" id="ARBA00007162"/>
    </source>
</evidence>
<dbReference type="InterPro" id="IPR005770">
    <property type="entry name" value="PhnD"/>
</dbReference>
<dbReference type="PANTHER" id="PTHR35841:SF1">
    <property type="entry name" value="PHOSPHONATES-BINDING PERIPLASMIC PROTEIN"/>
    <property type="match status" value="1"/>
</dbReference>
<reference evidence="8 9" key="1">
    <citation type="journal article" date="2019" name="Sci. Transl. Med.">
        <title>Quorum sensing between bacterial species on the skin protects against epidermal injury in atopic dermatitis.</title>
        <authorList>
            <person name="Williams M.R."/>
        </authorList>
    </citation>
    <scope>NUCLEOTIDE SEQUENCE [LARGE SCALE GENOMIC DNA]</scope>
    <source>
        <strain evidence="8 9">H8</strain>
    </source>
</reference>
<dbReference type="Proteomes" id="UP000291949">
    <property type="component" value="Unassembled WGS sequence"/>
</dbReference>